<keyword evidence="4" id="KW-0378">Hydrolase</keyword>
<evidence type="ECO:0000259" key="3">
    <source>
        <dbReference type="Pfam" id="PF12697"/>
    </source>
</evidence>
<dbReference type="PANTHER" id="PTHR10794">
    <property type="entry name" value="ABHYDROLASE DOMAIN-CONTAINING PROTEIN"/>
    <property type="match status" value="1"/>
</dbReference>
<feature type="active site" description="Charge relay system" evidence="2">
    <location>
        <position position="274"/>
    </location>
</feature>
<evidence type="ECO:0000313" key="4">
    <source>
        <dbReference type="EMBL" id="AZB71325.1"/>
    </source>
</evidence>
<evidence type="ECO:0000313" key="5">
    <source>
        <dbReference type="Proteomes" id="UP000267249"/>
    </source>
</evidence>
<sequence>MPLLTDRFDCPRLLRQGWRMTIAASLMSDRQLPEPQPIYQGQCLLGADDVPLWTERAIPPNPRGTLIATYGITGSLTNQGFLQRWATTAYQSGLAVLLFDWRAHGRSLEFSPVLTSDGLREGDDFLALAAQARQLGLPEPYIFGGYSLGGQLALWGAWRGLQEGCPPAAVLSLCPNLDAERSLPWLRSTRLGRWIEQRICRELRHLAIEIADRHPGSLAPAAIAKVTTIQSFDDYLVAPRLGFRDSTDYYRASSPLPFLADLQVPGLVLYAADDPFFHPAIAPELDAIALSNPVLDFEITRHGGHVGYWQGRDRWWAIDRFQGWLEDSGTLNQR</sequence>
<dbReference type="Proteomes" id="UP000267249">
    <property type="component" value="Chromosome"/>
</dbReference>
<gene>
    <name evidence="4" type="ORF">DOP62_00025</name>
</gene>
<dbReference type="RefSeq" id="WP_208674537.1">
    <property type="nucleotide sequence ID" value="NZ_CP030139.2"/>
</dbReference>
<reference evidence="4 5" key="1">
    <citation type="journal article" date="2018" name="Sci. Rep.">
        <title>Genome Features and Biochemical Characteristics of a Robust, Fast Growing and Naturally Transformable Cyanobacterium Synechococcus elongatus PCC 11801 Isolated from India.</title>
        <authorList>
            <person name="Jaiswal D."/>
            <person name="Sengupta A."/>
            <person name="Sohoni S."/>
            <person name="Sengupta S."/>
            <person name="Phadnavis A.G."/>
            <person name="Pakrasi H.B."/>
            <person name="Wangikar P.P."/>
        </authorList>
    </citation>
    <scope>NUCLEOTIDE SEQUENCE [LARGE SCALE GENOMIC DNA]</scope>
    <source>
        <strain evidence="4 5">PCC 11801</strain>
    </source>
</reference>
<dbReference type="InterPro" id="IPR029058">
    <property type="entry name" value="AB_hydrolase_fold"/>
</dbReference>
<dbReference type="AlphaFoldDB" id="A0AAN1UT86"/>
<organism evidence="4 5">
    <name type="scientific">Synechococcus elongatus PCC 11801</name>
    <dbReference type="NCBI Taxonomy" id="2219813"/>
    <lineage>
        <taxon>Bacteria</taxon>
        <taxon>Bacillati</taxon>
        <taxon>Cyanobacteriota</taxon>
        <taxon>Cyanophyceae</taxon>
        <taxon>Synechococcales</taxon>
        <taxon>Synechococcaceae</taxon>
        <taxon>Synechococcus</taxon>
    </lineage>
</organism>
<feature type="active site" description="Charge relay system" evidence="2">
    <location>
        <position position="305"/>
    </location>
</feature>
<dbReference type="PIRSF" id="PIRSF005211">
    <property type="entry name" value="Ab_hydro_YheT"/>
    <property type="match status" value="1"/>
</dbReference>
<dbReference type="InterPro" id="IPR050960">
    <property type="entry name" value="AB_hydrolase_4_sf"/>
</dbReference>
<accession>A0AAN1UT86</accession>
<dbReference type="GO" id="GO:0034338">
    <property type="term" value="F:short-chain carboxylesterase activity"/>
    <property type="evidence" value="ECO:0007669"/>
    <property type="project" value="TreeGrafter"/>
</dbReference>
<protein>
    <submittedName>
        <fullName evidence="4">Alpha/beta fold hydrolase</fullName>
    </submittedName>
</protein>
<dbReference type="SUPFAM" id="SSF53474">
    <property type="entry name" value="alpha/beta-Hydrolases"/>
    <property type="match status" value="1"/>
</dbReference>
<dbReference type="Gene3D" id="3.40.50.1820">
    <property type="entry name" value="alpha/beta hydrolase"/>
    <property type="match status" value="1"/>
</dbReference>
<evidence type="ECO:0000256" key="1">
    <source>
        <dbReference type="ARBA" id="ARBA00010884"/>
    </source>
</evidence>
<feature type="domain" description="AB hydrolase-1" evidence="3">
    <location>
        <begin position="91"/>
        <end position="309"/>
    </location>
</feature>
<dbReference type="EMBL" id="CP030139">
    <property type="protein sequence ID" value="AZB71325.1"/>
    <property type="molecule type" value="Genomic_DNA"/>
</dbReference>
<dbReference type="InterPro" id="IPR012020">
    <property type="entry name" value="ABHD4"/>
</dbReference>
<dbReference type="InterPro" id="IPR000073">
    <property type="entry name" value="AB_hydrolase_1"/>
</dbReference>
<comment type="similarity">
    <text evidence="1">Belongs to the AB hydrolase superfamily. AB hydrolase 4 family.</text>
</comment>
<evidence type="ECO:0000256" key="2">
    <source>
        <dbReference type="PIRSR" id="PIRSR005211-1"/>
    </source>
</evidence>
<feature type="active site" description="Charge relay system" evidence="2">
    <location>
        <position position="147"/>
    </location>
</feature>
<dbReference type="PANTHER" id="PTHR10794:SF94">
    <property type="entry name" value="ESTERASE YHET-RELATED"/>
    <property type="match status" value="1"/>
</dbReference>
<dbReference type="Pfam" id="PF12697">
    <property type="entry name" value="Abhydrolase_6"/>
    <property type="match status" value="1"/>
</dbReference>
<dbReference type="GO" id="GO:0047372">
    <property type="term" value="F:monoacylglycerol lipase activity"/>
    <property type="evidence" value="ECO:0007669"/>
    <property type="project" value="TreeGrafter"/>
</dbReference>
<proteinExistence type="inferred from homology"/>
<name>A0AAN1UT86_SYNEL</name>